<evidence type="ECO:0000313" key="9">
    <source>
        <dbReference type="EMBL" id="TCO86455.1"/>
    </source>
</evidence>
<dbReference type="OrthoDB" id="9798386at2"/>
<dbReference type="InterPro" id="IPR000209">
    <property type="entry name" value="Peptidase_S8/S53_dom"/>
</dbReference>
<evidence type="ECO:0000256" key="2">
    <source>
        <dbReference type="ARBA" id="ARBA00022670"/>
    </source>
</evidence>
<dbReference type="PANTHER" id="PTHR43806:SF65">
    <property type="entry name" value="SERINE PROTEASE APRX"/>
    <property type="match status" value="1"/>
</dbReference>
<keyword evidence="4 6" id="KW-0720">Serine protease</keyword>
<evidence type="ECO:0000256" key="5">
    <source>
        <dbReference type="PIRSR" id="PIRSR615500-1"/>
    </source>
</evidence>
<dbReference type="CDD" id="cd07487">
    <property type="entry name" value="Peptidases_S8_1"/>
    <property type="match status" value="1"/>
</dbReference>
<feature type="active site" description="Charge relay system" evidence="5 6">
    <location>
        <position position="248"/>
    </location>
</feature>
<accession>A0A4R2LJ64</accession>
<evidence type="ECO:0000256" key="1">
    <source>
        <dbReference type="ARBA" id="ARBA00011073"/>
    </source>
</evidence>
<evidence type="ECO:0000259" key="8">
    <source>
        <dbReference type="Pfam" id="PF00082"/>
    </source>
</evidence>
<feature type="active site" description="Charge relay system" evidence="5 6">
    <location>
        <position position="64"/>
    </location>
</feature>
<comment type="similarity">
    <text evidence="1 6 7">Belongs to the peptidase S8 family.</text>
</comment>
<proteinExistence type="inferred from homology"/>
<evidence type="ECO:0000256" key="3">
    <source>
        <dbReference type="ARBA" id="ARBA00022801"/>
    </source>
</evidence>
<gene>
    <name evidence="9" type="ORF">EV212_101242</name>
</gene>
<dbReference type="InterPro" id="IPR015500">
    <property type="entry name" value="Peptidase_S8_subtilisin-rel"/>
</dbReference>
<dbReference type="SUPFAM" id="SSF52743">
    <property type="entry name" value="Subtilisin-like"/>
    <property type="match status" value="1"/>
</dbReference>
<reference evidence="9 10" key="1">
    <citation type="submission" date="2019-03" db="EMBL/GenBank/DDBJ databases">
        <title>Genomic Encyclopedia of Type Strains, Phase IV (KMG-IV): sequencing the most valuable type-strain genomes for metagenomic binning, comparative biology and taxonomic classification.</title>
        <authorList>
            <person name="Goeker M."/>
        </authorList>
    </citation>
    <scope>NUCLEOTIDE SEQUENCE [LARGE SCALE GENOMIC DNA]</scope>
    <source>
        <strain evidence="9 10">DSM 28559</strain>
    </source>
</reference>
<dbReference type="PROSITE" id="PS00136">
    <property type="entry name" value="SUBTILASE_ASP"/>
    <property type="match status" value="1"/>
</dbReference>
<dbReference type="InterPro" id="IPR036852">
    <property type="entry name" value="Peptidase_S8/S53_dom_sf"/>
</dbReference>
<dbReference type="InterPro" id="IPR023828">
    <property type="entry name" value="Peptidase_S8_Ser-AS"/>
</dbReference>
<keyword evidence="3 6" id="KW-0378">Hydrolase</keyword>
<organism evidence="9 10">
    <name type="scientific">Frisingicoccus caecimuris</name>
    <dbReference type="NCBI Taxonomy" id="1796636"/>
    <lineage>
        <taxon>Bacteria</taxon>
        <taxon>Bacillati</taxon>
        <taxon>Bacillota</taxon>
        <taxon>Clostridia</taxon>
        <taxon>Lachnospirales</taxon>
        <taxon>Lachnospiraceae</taxon>
        <taxon>Frisingicoccus</taxon>
    </lineage>
</organism>
<feature type="active site" description="Charge relay system" evidence="5 6">
    <location>
        <position position="29"/>
    </location>
</feature>
<dbReference type="InterPro" id="IPR022398">
    <property type="entry name" value="Peptidase_S8_His-AS"/>
</dbReference>
<keyword evidence="10" id="KW-1185">Reference proteome</keyword>
<dbReference type="AlphaFoldDB" id="A0A4R2LJ64"/>
<dbReference type="PRINTS" id="PR00723">
    <property type="entry name" value="SUBTILISIN"/>
</dbReference>
<evidence type="ECO:0000256" key="4">
    <source>
        <dbReference type="ARBA" id="ARBA00022825"/>
    </source>
</evidence>
<sequence>MYQSRKVIHADNPLLLPYTGKSIGVAVLDTGIYPHEDFILPSNRIAAFKDFVHHRPECYDDNGHGTHVCGIIAGNGRHSEGRYRGVAPEAHLIVGKVLDSSGNGSISHILDAIRWVIDNRQLYNIRILNISVGSENSEVDEEKSILVQSVNAAWDNGIVVVVAAGNNGPKRMSVTSPGISRKVITVGSSDDDKTVILGGSRIHNYSGRGPTRRMIPKPDIVAPGSNIISCSPPYYGKTSGYTARSGTSMATPIVSGAAALFLSKYPDMTNEQVKYYFQSTATDLHLPRNQQGYGLLNIERLLSAPDK</sequence>
<feature type="domain" description="Peptidase S8/S53" evidence="8">
    <location>
        <begin position="20"/>
        <end position="294"/>
    </location>
</feature>
<comment type="caution">
    <text evidence="9">The sequence shown here is derived from an EMBL/GenBank/DDBJ whole genome shotgun (WGS) entry which is preliminary data.</text>
</comment>
<dbReference type="PROSITE" id="PS51892">
    <property type="entry name" value="SUBTILASE"/>
    <property type="match status" value="1"/>
</dbReference>
<dbReference type="Pfam" id="PF00082">
    <property type="entry name" value="Peptidase_S8"/>
    <property type="match status" value="1"/>
</dbReference>
<dbReference type="GO" id="GO:0006508">
    <property type="term" value="P:proteolysis"/>
    <property type="evidence" value="ECO:0007669"/>
    <property type="project" value="UniProtKB-KW"/>
</dbReference>
<dbReference type="Proteomes" id="UP000295711">
    <property type="component" value="Unassembled WGS sequence"/>
</dbReference>
<dbReference type="InterPro" id="IPR050131">
    <property type="entry name" value="Peptidase_S8_subtilisin-like"/>
</dbReference>
<dbReference type="GO" id="GO:0004252">
    <property type="term" value="F:serine-type endopeptidase activity"/>
    <property type="evidence" value="ECO:0007669"/>
    <property type="project" value="UniProtKB-UniRule"/>
</dbReference>
<keyword evidence="2 6" id="KW-0645">Protease</keyword>
<dbReference type="RefSeq" id="WP_132087628.1">
    <property type="nucleotide sequence ID" value="NZ_JANKAQ010000002.1"/>
</dbReference>
<dbReference type="EMBL" id="SLXA01000001">
    <property type="protein sequence ID" value="TCO86455.1"/>
    <property type="molecule type" value="Genomic_DNA"/>
</dbReference>
<evidence type="ECO:0000256" key="6">
    <source>
        <dbReference type="PROSITE-ProRule" id="PRU01240"/>
    </source>
</evidence>
<dbReference type="PROSITE" id="PS00138">
    <property type="entry name" value="SUBTILASE_SER"/>
    <property type="match status" value="1"/>
</dbReference>
<name>A0A4R2LJ64_9FIRM</name>
<evidence type="ECO:0000256" key="7">
    <source>
        <dbReference type="RuleBase" id="RU003355"/>
    </source>
</evidence>
<protein>
    <submittedName>
        <fullName evidence="9">Serine protease AprX</fullName>
    </submittedName>
</protein>
<dbReference type="Gene3D" id="3.40.50.200">
    <property type="entry name" value="Peptidase S8/S53 domain"/>
    <property type="match status" value="1"/>
</dbReference>
<dbReference type="PANTHER" id="PTHR43806">
    <property type="entry name" value="PEPTIDASE S8"/>
    <property type="match status" value="1"/>
</dbReference>
<dbReference type="PROSITE" id="PS00137">
    <property type="entry name" value="SUBTILASE_HIS"/>
    <property type="match status" value="1"/>
</dbReference>
<evidence type="ECO:0000313" key="10">
    <source>
        <dbReference type="Proteomes" id="UP000295711"/>
    </source>
</evidence>
<dbReference type="InterPro" id="IPR023827">
    <property type="entry name" value="Peptidase_S8_Asp-AS"/>
</dbReference>